<dbReference type="FunCoup" id="A0A402CPF9">
    <property type="interactions" value="413"/>
</dbReference>
<dbReference type="SUPFAM" id="SSF54637">
    <property type="entry name" value="Thioesterase/thiol ester dehydrase-isomerase"/>
    <property type="match status" value="1"/>
</dbReference>
<protein>
    <recommendedName>
        <fullName evidence="10">3-hydroxyacyl-[acyl-carrier-protein] dehydratase FabZ</fullName>
        <ecNumber evidence="10">4.2.1.59</ecNumber>
    </recommendedName>
    <alternativeName>
        <fullName evidence="10">(3R)-hydroxymyristoyl-[acyl-carrier-protein] dehydratase</fullName>
        <shortName evidence="10">(3R)-hydroxymyristoyl-ACP dehydrase</shortName>
    </alternativeName>
    <alternativeName>
        <fullName evidence="10">Beta-hydroxyacyl-ACP dehydratase</fullName>
    </alternativeName>
</protein>
<dbReference type="GO" id="GO:0006633">
    <property type="term" value="P:fatty acid biosynthetic process"/>
    <property type="evidence" value="ECO:0007669"/>
    <property type="project" value="UniProtKB-UniRule"/>
</dbReference>
<keyword evidence="8 10" id="KW-0456">Lyase</keyword>
<organism evidence="11 12">
    <name type="scientific">Capsulimonas corticalis</name>
    <dbReference type="NCBI Taxonomy" id="2219043"/>
    <lineage>
        <taxon>Bacteria</taxon>
        <taxon>Bacillati</taxon>
        <taxon>Armatimonadota</taxon>
        <taxon>Armatimonadia</taxon>
        <taxon>Capsulimonadales</taxon>
        <taxon>Capsulimonadaceae</taxon>
        <taxon>Capsulimonas</taxon>
    </lineage>
</organism>
<dbReference type="Proteomes" id="UP000287394">
    <property type="component" value="Chromosome"/>
</dbReference>
<keyword evidence="6 10" id="KW-0441">Lipid A biosynthesis</keyword>
<evidence type="ECO:0000256" key="2">
    <source>
        <dbReference type="ARBA" id="ARBA00004496"/>
    </source>
</evidence>
<evidence type="ECO:0000256" key="6">
    <source>
        <dbReference type="ARBA" id="ARBA00022556"/>
    </source>
</evidence>
<evidence type="ECO:0000256" key="10">
    <source>
        <dbReference type="HAMAP-Rule" id="MF_00406"/>
    </source>
</evidence>
<dbReference type="EC" id="4.2.1.59" evidence="10"/>
<dbReference type="GO" id="GO:0019171">
    <property type="term" value="F:(3R)-hydroxyacyl-[acyl-carrier-protein] dehydratase activity"/>
    <property type="evidence" value="ECO:0007669"/>
    <property type="project" value="UniProtKB-EC"/>
</dbReference>
<sequence>MKMLDIAAIKEILPHRYPFLLVDRVLELEPGKRAVGIKNVTVNEEFFQGHFPQRPIMPGVLVIEAMAQIGGIMILAVEEHRGKLAFLGTIDNAKFRRPVVPGDTLNIEAVLTRARGNTGKVHCTARVEDQVVAEAEIMFVLSKPE</sequence>
<dbReference type="InterPro" id="IPR029069">
    <property type="entry name" value="HotDog_dom_sf"/>
</dbReference>
<comment type="similarity">
    <text evidence="3 10">Belongs to the thioester dehydratase family. FabZ subfamily.</text>
</comment>
<gene>
    <name evidence="10 11" type="primary">fabZ</name>
    <name evidence="11" type="ORF">CCAX7_51080</name>
</gene>
<evidence type="ECO:0000256" key="4">
    <source>
        <dbReference type="ARBA" id="ARBA00022490"/>
    </source>
</evidence>
<comment type="subcellular location">
    <subcellularLocation>
        <location evidence="2 10">Cytoplasm</location>
    </subcellularLocation>
</comment>
<evidence type="ECO:0000256" key="8">
    <source>
        <dbReference type="ARBA" id="ARBA00023239"/>
    </source>
</evidence>
<dbReference type="PANTHER" id="PTHR30272:SF1">
    <property type="entry name" value="3-HYDROXYACYL-[ACYL-CARRIER-PROTEIN] DEHYDRATASE"/>
    <property type="match status" value="1"/>
</dbReference>
<reference evidence="11 12" key="1">
    <citation type="journal article" date="2019" name="Int. J. Syst. Evol. Microbiol.">
        <title>Capsulimonas corticalis gen. nov., sp. nov., an aerobic capsulated bacterium, of a novel bacterial order, Capsulimonadales ord. nov., of the class Armatimonadia of the phylum Armatimonadetes.</title>
        <authorList>
            <person name="Li J."/>
            <person name="Kudo C."/>
            <person name="Tonouchi A."/>
        </authorList>
    </citation>
    <scope>NUCLEOTIDE SEQUENCE [LARGE SCALE GENOMIC DNA]</scope>
    <source>
        <strain evidence="11 12">AX-7</strain>
    </source>
</reference>
<dbReference type="AlphaFoldDB" id="A0A402CPF9"/>
<dbReference type="EMBL" id="AP025739">
    <property type="protein sequence ID" value="BDI33057.1"/>
    <property type="molecule type" value="Genomic_DNA"/>
</dbReference>
<dbReference type="InterPro" id="IPR013114">
    <property type="entry name" value="FabA_FabZ"/>
</dbReference>
<evidence type="ECO:0000256" key="3">
    <source>
        <dbReference type="ARBA" id="ARBA00009174"/>
    </source>
</evidence>
<dbReference type="GO" id="GO:0009245">
    <property type="term" value="P:lipid A biosynthetic process"/>
    <property type="evidence" value="ECO:0007669"/>
    <property type="project" value="UniProtKB-UniRule"/>
</dbReference>
<dbReference type="Gene3D" id="3.10.129.10">
    <property type="entry name" value="Hotdog Thioesterase"/>
    <property type="match status" value="1"/>
</dbReference>
<comment type="catalytic activity">
    <reaction evidence="1 10">
        <text>a (3R)-hydroxyacyl-[ACP] = a (2E)-enoyl-[ACP] + H2O</text>
        <dbReference type="Rhea" id="RHEA:13097"/>
        <dbReference type="Rhea" id="RHEA-COMP:9925"/>
        <dbReference type="Rhea" id="RHEA-COMP:9945"/>
        <dbReference type="ChEBI" id="CHEBI:15377"/>
        <dbReference type="ChEBI" id="CHEBI:78784"/>
        <dbReference type="ChEBI" id="CHEBI:78827"/>
        <dbReference type="EC" id="4.2.1.59"/>
    </reaction>
</comment>
<dbReference type="FunFam" id="3.10.129.10:FF:000001">
    <property type="entry name" value="3-hydroxyacyl-[acyl-carrier-protein] dehydratase FabZ"/>
    <property type="match status" value="1"/>
</dbReference>
<evidence type="ECO:0000256" key="1">
    <source>
        <dbReference type="ARBA" id="ARBA00001055"/>
    </source>
</evidence>
<keyword evidence="4 10" id="KW-0963">Cytoplasm</keyword>
<dbReference type="CDD" id="cd01288">
    <property type="entry name" value="FabZ"/>
    <property type="match status" value="1"/>
</dbReference>
<dbReference type="NCBIfam" id="TIGR01750">
    <property type="entry name" value="fabZ"/>
    <property type="match status" value="1"/>
</dbReference>
<evidence type="ECO:0000313" key="11">
    <source>
        <dbReference type="EMBL" id="BDI33057.1"/>
    </source>
</evidence>
<keyword evidence="7 10" id="KW-0443">Lipid metabolism</keyword>
<dbReference type="GO" id="GO:0016020">
    <property type="term" value="C:membrane"/>
    <property type="evidence" value="ECO:0007669"/>
    <property type="project" value="GOC"/>
</dbReference>
<dbReference type="HAMAP" id="MF_00406">
    <property type="entry name" value="FabZ"/>
    <property type="match status" value="1"/>
</dbReference>
<accession>A0A402CPF9</accession>
<dbReference type="InterPro" id="IPR010084">
    <property type="entry name" value="FabZ"/>
</dbReference>
<dbReference type="PANTHER" id="PTHR30272">
    <property type="entry name" value="3-HYDROXYACYL-[ACYL-CARRIER-PROTEIN] DEHYDRATASE"/>
    <property type="match status" value="1"/>
</dbReference>
<evidence type="ECO:0000256" key="9">
    <source>
        <dbReference type="ARBA" id="ARBA00025049"/>
    </source>
</evidence>
<evidence type="ECO:0000313" key="12">
    <source>
        <dbReference type="Proteomes" id="UP000287394"/>
    </source>
</evidence>
<keyword evidence="12" id="KW-1185">Reference proteome</keyword>
<comment type="function">
    <text evidence="9 10">Involved in unsaturated fatty acids biosynthesis. Catalyzes the dehydration of short chain beta-hydroxyacyl-ACPs and long chain saturated and unsaturated beta-hydroxyacyl-ACPs.</text>
</comment>
<keyword evidence="5 10" id="KW-0444">Lipid biosynthesis</keyword>
<name>A0A402CPF9_9BACT</name>
<dbReference type="GO" id="GO:0005737">
    <property type="term" value="C:cytoplasm"/>
    <property type="evidence" value="ECO:0007669"/>
    <property type="project" value="UniProtKB-SubCell"/>
</dbReference>
<dbReference type="Pfam" id="PF07977">
    <property type="entry name" value="FabA"/>
    <property type="match status" value="1"/>
</dbReference>
<evidence type="ECO:0000256" key="7">
    <source>
        <dbReference type="ARBA" id="ARBA00023098"/>
    </source>
</evidence>
<feature type="active site" evidence="10">
    <location>
        <position position="50"/>
    </location>
</feature>
<evidence type="ECO:0000256" key="5">
    <source>
        <dbReference type="ARBA" id="ARBA00022516"/>
    </source>
</evidence>
<proteinExistence type="inferred from homology"/>
<dbReference type="NCBIfam" id="NF000582">
    <property type="entry name" value="PRK00006.1"/>
    <property type="match status" value="1"/>
</dbReference>
<dbReference type="KEGG" id="ccot:CCAX7_51080"/>